<accession>A0A177B5G8</accession>
<reference evidence="1 2" key="1">
    <citation type="submission" date="2016-04" db="EMBL/GenBank/DDBJ databases">
        <title>The genome of Intoshia linei affirms orthonectids as highly simplified spiralians.</title>
        <authorList>
            <person name="Mikhailov K.V."/>
            <person name="Slusarev G.S."/>
            <person name="Nikitin M.A."/>
            <person name="Logacheva M.D."/>
            <person name="Penin A."/>
            <person name="Aleoshin V."/>
            <person name="Panchin Y.V."/>
        </authorList>
    </citation>
    <scope>NUCLEOTIDE SEQUENCE [LARGE SCALE GENOMIC DNA]</scope>
    <source>
        <strain evidence="1">Intl2013</strain>
        <tissue evidence="1">Whole animal</tissue>
    </source>
</reference>
<gene>
    <name evidence="1" type="ORF">A3Q56_02685</name>
</gene>
<evidence type="ECO:0000313" key="2">
    <source>
        <dbReference type="Proteomes" id="UP000078046"/>
    </source>
</evidence>
<name>A0A177B5G8_9BILA</name>
<sequence>IKEHDEQCTIRSPVERFFGRLKQIFSVFSRIYRYDHQNFDIDFDNAVLLTNEFICKTELTEDD</sequence>
<dbReference type="AlphaFoldDB" id="A0A177B5G8"/>
<evidence type="ECO:0008006" key="3">
    <source>
        <dbReference type="Google" id="ProtNLM"/>
    </source>
</evidence>
<organism evidence="1 2">
    <name type="scientific">Intoshia linei</name>
    <dbReference type="NCBI Taxonomy" id="1819745"/>
    <lineage>
        <taxon>Eukaryota</taxon>
        <taxon>Metazoa</taxon>
        <taxon>Spiralia</taxon>
        <taxon>Lophotrochozoa</taxon>
        <taxon>Mesozoa</taxon>
        <taxon>Orthonectida</taxon>
        <taxon>Rhopaluridae</taxon>
        <taxon>Intoshia</taxon>
    </lineage>
</organism>
<keyword evidence="2" id="KW-1185">Reference proteome</keyword>
<dbReference type="Proteomes" id="UP000078046">
    <property type="component" value="Unassembled WGS sequence"/>
</dbReference>
<comment type="caution">
    <text evidence="1">The sequence shown here is derived from an EMBL/GenBank/DDBJ whole genome shotgun (WGS) entry which is preliminary data.</text>
</comment>
<feature type="non-terminal residue" evidence="1">
    <location>
        <position position="1"/>
    </location>
</feature>
<evidence type="ECO:0000313" key="1">
    <source>
        <dbReference type="EMBL" id="OAF69515.1"/>
    </source>
</evidence>
<protein>
    <recommendedName>
        <fullName evidence="3">DDE Tnp4 domain-containing protein</fullName>
    </recommendedName>
</protein>
<dbReference type="EMBL" id="LWCA01000269">
    <property type="protein sequence ID" value="OAF69515.1"/>
    <property type="molecule type" value="Genomic_DNA"/>
</dbReference>
<proteinExistence type="predicted"/>